<dbReference type="EMBL" id="AE017126">
    <property type="protein sequence ID" value="AAQ00162.1"/>
    <property type="molecule type" value="Genomic_DNA"/>
</dbReference>
<dbReference type="AlphaFoldDB" id="Q7VBH5"/>
<proteinExistence type="predicted"/>
<dbReference type="STRING" id="167539.Pro_1117"/>
<dbReference type="OrthoDB" id="552877at2"/>
<name>Q7VBH5_PROMA</name>
<dbReference type="eggNOG" id="ENOG5032IMU">
    <property type="taxonomic scope" value="Bacteria"/>
</dbReference>
<dbReference type="HOGENOM" id="CLU_127655_0_0_3"/>
<reference evidence="1 2" key="1">
    <citation type="journal article" date="2003" name="Proc. Natl. Acad. Sci. U.S.A.">
        <title>Genome sequence of the cyanobacterium Prochlorococcus marinus SS120, a nearly minimal oxyphototrophic genome.</title>
        <authorList>
            <person name="Dufresne A."/>
            <person name="Salanoubat M."/>
            <person name="Partensky F."/>
            <person name="Artiguenave F."/>
            <person name="Axmann I.M."/>
            <person name="Barbe V."/>
            <person name="Duprat S."/>
            <person name="Galperin M.Y."/>
            <person name="Koonin E.V."/>
            <person name="Le Gall F."/>
            <person name="Makarova K.S."/>
            <person name="Ostrowski M."/>
            <person name="Oztas S."/>
            <person name="Robert C."/>
            <person name="Rogozin I.B."/>
            <person name="Scanlan D.J."/>
            <person name="Tandeau de Marsac N."/>
            <person name="Weissenbach J."/>
            <person name="Wincker P."/>
            <person name="Wolf Y.I."/>
            <person name="Hess W.R."/>
        </authorList>
    </citation>
    <scope>NUCLEOTIDE SEQUENCE [LARGE SCALE GENOMIC DNA]</scope>
    <source>
        <strain evidence="2">SARG / CCMP1375 / SS120</strain>
    </source>
</reference>
<sequence length="181" mass="19836">MISQFPFFLSIGDGTRPFNYAGSIAISRILGSELVEISSDNNPIETLKEIENKNELIQFIGDAAMLHPSGTSWMEAIGAWGQPVILMVKPTSSGEIPGIAAAYVSLCKSLSVPLVGLVQLGGSWDFVTRKADGLPWCGCIPTEVLEKGFSWEKRRLDTSLVLEEIVSRLKARINFLKYRSS</sequence>
<dbReference type="RefSeq" id="WP_011125269.1">
    <property type="nucleotide sequence ID" value="NC_005042.1"/>
</dbReference>
<accession>Q7VBH5</accession>
<gene>
    <name evidence="1" type="ordered locus">Pro_1117</name>
</gene>
<dbReference type="KEGG" id="pma:Pro_1117"/>
<evidence type="ECO:0000313" key="2">
    <source>
        <dbReference type="Proteomes" id="UP000001420"/>
    </source>
</evidence>
<evidence type="ECO:0000313" key="1">
    <source>
        <dbReference type="EMBL" id="AAQ00162.1"/>
    </source>
</evidence>
<keyword evidence="2" id="KW-1185">Reference proteome</keyword>
<dbReference type="EnsemblBacteria" id="AAQ00162">
    <property type="protein sequence ID" value="AAQ00162"/>
    <property type="gene ID" value="Pro_1117"/>
</dbReference>
<dbReference type="PATRIC" id="fig|167539.5.peg.1169"/>
<dbReference type="Proteomes" id="UP000001420">
    <property type="component" value="Chromosome"/>
</dbReference>
<protein>
    <submittedName>
        <fullName evidence="1">Uncharacterized protein</fullName>
    </submittedName>
</protein>
<organism evidence="1 2">
    <name type="scientific">Prochlorococcus marinus (strain SARG / CCMP1375 / SS120)</name>
    <dbReference type="NCBI Taxonomy" id="167539"/>
    <lineage>
        <taxon>Bacteria</taxon>
        <taxon>Bacillati</taxon>
        <taxon>Cyanobacteriota</taxon>
        <taxon>Cyanophyceae</taxon>
        <taxon>Synechococcales</taxon>
        <taxon>Prochlorococcaceae</taxon>
        <taxon>Prochlorococcus</taxon>
    </lineage>
</organism>